<dbReference type="AlphaFoldDB" id="A0A931FZ23"/>
<proteinExistence type="predicted"/>
<keyword evidence="2" id="KW-1185">Reference proteome</keyword>
<dbReference type="RefSeq" id="WP_196414298.1">
    <property type="nucleotide sequence ID" value="NZ_JADQTO010000005.1"/>
</dbReference>
<reference evidence="1" key="1">
    <citation type="submission" date="2020-11" db="EMBL/GenBank/DDBJ databases">
        <title>Isolation and identification of active actinomycetes.</title>
        <authorList>
            <person name="Sun X."/>
        </authorList>
    </citation>
    <scope>NUCLEOTIDE SEQUENCE</scope>
    <source>
        <strain evidence="1">NEAU-A11</strain>
    </source>
</reference>
<name>A0A931FZ23_9ACTN</name>
<protein>
    <submittedName>
        <fullName evidence="1">Uncharacterized protein</fullName>
    </submittedName>
</protein>
<evidence type="ECO:0000313" key="2">
    <source>
        <dbReference type="Proteomes" id="UP000598146"/>
    </source>
</evidence>
<dbReference type="Proteomes" id="UP000598146">
    <property type="component" value="Unassembled WGS sequence"/>
</dbReference>
<organism evidence="1 2">
    <name type="scientific">Actinoplanes aureus</name>
    <dbReference type="NCBI Taxonomy" id="2792083"/>
    <lineage>
        <taxon>Bacteria</taxon>
        <taxon>Bacillati</taxon>
        <taxon>Actinomycetota</taxon>
        <taxon>Actinomycetes</taxon>
        <taxon>Micromonosporales</taxon>
        <taxon>Micromonosporaceae</taxon>
        <taxon>Actinoplanes</taxon>
    </lineage>
</organism>
<gene>
    <name evidence="1" type="ORF">I4J89_13785</name>
</gene>
<evidence type="ECO:0000313" key="1">
    <source>
        <dbReference type="EMBL" id="MBG0562531.1"/>
    </source>
</evidence>
<sequence length="82" mass="8672">MSISVSAATASTWNSHAAWSRLQSARQKLSDDLSPATTCAAVLTSDRAAVTNAEHEVARIEAVRAADMAHLKATGQTFDLMV</sequence>
<accession>A0A931FZ23</accession>
<dbReference type="EMBL" id="JADQTO010000005">
    <property type="protein sequence ID" value="MBG0562531.1"/>
    <property type="molecule type" value="Genomic_DNA"/>
</dbReference>
<comment type="caution">
    <text evidence="1">The sequence shown here is derived from an EMBL/GenBank/DDBJ whole genome shotgun (WGS) entry which is preliminary data.</text>
</comment>